<name>A0A0E9XDA2_ANGAN</name>
<dbReference type="AlphaFoldDB" id="A0A0E9XDA2"/>
<protein>
    <submittedName>
        <fullName evidence="1">Uncharacterized protein</fullName>
    </submittedName>
</protein>
<accession>A0A0E9XDA2</accession>
<reference evidence="1" key="1">
    <citation type="submission" date="2014-11" db="EMBL/GenBank/DDBJ databases">
        <authorList>
            <person name="Amaro Gonzalez C."/>
        </authorList>
    </citation>
    <scope>NUCLEOTIDE SEQUENCE</scope>
</reference>
<organism evidence="1">
    <name type="scientific">Anguilla anguilla</name>
    <name type="common">European freshwater eel</name>
    <name type="synonym">Muraena anguilla</name>
    <dbReference type="NCBI Taxonomy" id="7936"/>
    <lineage>
        <taxon>Eukaryota</taxon>
        <taxon>Metazoa</taxon>
        <taxon>Chordata</taxon>
        <taxon>Craniata</taxon>
        <taxon>Vertebrata</taxon>
        <taxon>Euteleostomi</taxon>
        <taxon>Actinopterygii</taxon>
        <taxon>Neopterygii</taxon>
        <taxon>Teleostei</taxon>
        <taxon>Anguilliformes</taxon>
        <taxon>Anguillidae</taxon>
        <taxon>Anguilla</taxon>
    </lineage>
</organism>
<evidence type="ECO:0000313" key="1">
    <source>
        <dbReference type="EMBL" id="JAI00635.1"/>
    </source>
</evidence>
<sequence>MPFSEMSTPTTEWPMSASHFMSTAFPQRGKKTRIPFLPHRILSMLLSSILCT</sequence>
<reference evidence="1" key="2">
    <citation type="journal article" date="2015" name="Fish Shellfish Immunol.">
        <title>Early steps in the European eel (Anguilla anguilla)-Vibrio vulnificus interaction in the gills: Role of the RtxA13 toxin.</title>
        <authorList>
            <person name="Callol A."/>
            <person name="Pajuelo D."/>
            <person name="Ebbesson L."/>
            <person name="Teles M."/>
            <person name="MacKenzie S."/>
            <person name="Amaro C."/>
        </authorList>
    </citation>
    <scope>NUCLEOTIDE SEQUENCE</scope>
</reference>
<proteinExistence type="predicted"/>
<dbReference type="EMBL" id="GBXM01007943">
    <property type="protein sequence ID" value="JAI00635.1"/>
    <property type="molecule type" value="Transcribed_RNA"/>
</dbReference>